<evidence type="ECO:0000256" key="1">
    <source>
        <dbReference type="SAM" id="MobiDB-lite"/>
    </source>
</evidence>
<feature type="region of interest" description="Disordered" evidence="1">
    <location>
        <begin position="437"/>
        <end position="475"/>
    </location>
</feature>
<keyword evidence="4" id="KW-1185">Reference proteome</keyword>
<evidence type="ECO:0000256" key="2">
    <source>
        <dbReference type="SAM" id="Phobius"/>
    </source>
</evidence>
<sequence length="671" mass="74134">MEAQRSNAEQVLPITARRQTNKTKPSSSTLDRAINIPKIIPAIRLKNSSKASTIVSNHQTTTQPLKSNHSSLLDDKQWEEIGDILRPGLPFQFNNNSTAGKNSTNIYAPQPHHSLMVLLVCLSVLFFSFLVLGCKYWWENRRRRGYSPAPNISPDDDHGRGAADEVIAEIVNRREQVPVKLPKPQSNASTIKQSSPTSKAAISQSSMKQSTSSRVTVNDPTRNQLTDDEMQLIIGNQTLVNNATQPASCPLNEAKHVKLIPIENLVVPRTFSDAIQQAYPCMAIPPSHLDIDKVLSLTKVEKSQSHADLVLKPIPSGSRNRVIFMEPDIEEAKLFSGPSGYPMPPAPPMDQRDDLTLEQRKEEQNKFLRACWRNEMRRRRSLCSISSNDDLVDAELYNSILKKAKMNSARKVKSMPTMVIQPFGRVPSFTTTYSTDALGDSPILSPPTPLGSDGSSSQRSTNFSRSSSMGSFHDDWKNAMKSESYSRKAFRISNEGTRHTSKTSIWSTVASENAADVVQESEDDETDRWDAPPPNVPAIINFLEAPSHNNSVNATAGNADEDEDDPGDTLSPQLLESKPSIGRKQSLTALDFIVKSVKSVGYAPKKDDSIRSMTPLESDQLPSGIFVPVTKSKTSSELLGEESSITHLFQQSPHSFWSTSIQSPSIKRVSS</sequence>
<evidence type="ECO:0000313" key="4">
    <source>
        <dbReference type="Proteomes" id="UP000198287"/>
    </source>
</evidence>
<feature type="region of interest" description="Disordered" evidence="1">
    <location>
        <begin position="548"/>
        <end position="579"/>
    </location>
</feature>
<keyword evidence="2" id="KW-0472">Membrane</keyword>
<protein>
    <submittedName>
        <fullName evidence="3">Uncharacterized protein</fullName>
    </submittedName>
</protein>
<feature type="compositionally biased region" description="Polar residues" evidence="1">
    <location>
        <begin position="184"/>
        <end position="202"/>
    </location>
</feature>
<feature type="compositionally biased region" description="Polar residues" evidence="1">
    <location>
        <begin position="214"/>
        <end position="224"/>
    </location>
</feature>
<feature type="compositionally biased region" description="Low complexity" evidence="1">
    <location>
        <begin position="455"/>
        <end position="471"/>
    </location>
</feature>
<dbReference type="EMBL" id="LNIX01000007">
    <property type="protein sequence ID" value="OXA51599.1"/>
    <property type="molecule type" value="Genomic_DNA"/>
</dbReference>
<accession>A0A226E2D9</accession>
<feature type="region of interest" description="Disordered" evidence="1">
    <location>
        <begin position="512"/>
        <end position="532"/>
    </location>
</feature>
<evidence type="ECO:0000313" key="3">
    <source>
        <dbReference type="EMBL" id="OXA51599.1"/>
    </source>
</evidence>
<comment type="caution">
    <text evidence="3">The sequence shown here is derived from an EMBL/GenBank/DDBJ whole genome shotgun (WGS) entry which is preliminary data.</text>
</comment>
<proteinExistence type="predicted"/>
<dbReference type="AlphaFoldDB" id="A0A226E2D9"/>
<organism evidence="3 4">
    <name type="scientific">Folsomia candida</name>
    <name type="common">Springtail</name>
    <dbReference type="NCBI Taxonomy" id="158441"/>
    <lineage>
        <taxon>Eukaryota</taxon>
        <taxon>Metazoa</taxon>
        <taxon>Ecdysozoa</taxon>
        <taxon>Arthropoda</taxon>
        <taxon>Hexapoda</taxon>
        <taxon>Collembola</taxon>
        <taxon>Entomobryomorpha</taxon>
        <taxon>Isotomoidea</taxon>
        <taxon>Isotomidae</taxon>
        <taxon>Proisotominae</taxon>
        <taxon>Folsomia</taxon>
    </lineage>
</organism>
<reference evidence="3 4" key="1">
    <citation type="submission" date="2015-12" db="EMBL/GenBank/DDBJ databases">
        <title>The genome of Folsomia candida.</title>
        <authorList>
            <person name="Faddeeva A."/>
            <person name="Derks M.F."/>
            <person name="Anvar Y."/>
            <person name="Smit S."/>
            <person name="Van Straalen N."/>
            <person name="Roelofs D."/>
        </authorList>
    </citation>
    <scope>NUCLEOTIDE SEQUENCE [LARGE SCALE GENOMIC DNA]</scope>
    <source>
        <strain evidence="3 4">VU population</strain>
        <tissue evidence="3">Whole body</tissue>
    </source>
</reference>
<feature type="compositionally biased region" description="Low complexity" evidence="1">
    <location>
        <begin position="203"/>
        <end position="213"/>
    </location>
</feature>
<feature type="region of interest" description="Disordered" evidence="1">
    <location>
        <begin position="177"/>
        <end position="224"/>
    </location>
</feature>
<name>A0A226E2D9_FOLCA</name>
<keyword evidence="2" id="KW-1133">Transmembrane helix</keyword>
<dbReference type="Proteomes" id="UP000198287">
    <property type="component" value="Unassembled WGS sequence"/>
</dbReference>
<keyword evidence="2" id="KW-0812">Transmembrane</keyword>
<feature type="region of interest" description="Disordered" evidence="1">
    <location>
        <begin position="1"/>
        <end position="29"/>
    </location>
</feature>
<feature type="transmembrane region" description="Helical" evidence="2">
    <location>
        <begin position="115"/>
        <end position="138"/>
    </location>
</feature>
<gene>
    <name evidence="3" type="ORF">Fcan01_12859</name>
</gene>